<evidence type="ECO:0000313" key="3">
    <source>
        <dbReference type="Ensembl" id="ENSMMOP00000001453.1"/>
    </source>
</evidence>
<dbReference type="Proteomes" id="UP000261620">
    <property type="component" value="Unplaced"/>
</dbReference>
<evidence type="ECO:0000259" key="2">
    <source>
        <dbReference type="PROSITE" id="PS50222"/>
    </source>
</evidence>
<dbReference type="Gene3D" id="1.10.238.10">
    <property type="entry name" value="EF-hand"/>
    <property type="match status" value="2"/>
</dbReference>
<dbReference type="PANTHER" id="PTHR46763:SF1">
    <property type="entry name" value="DYNEIN REGULATORY COMPLEX PROTEIN 8"/>
    <property type="match status" value="1"/>
</dbReference>
<protein>
    <recommendedName>
        <fullName evidence="2">EF-hand domain-containing protein</fullName>
    </recommendedName>
</protein>
<dbReference type="STRING" id="94237.ENSMMOP00000001453"/>
<sequence length="149" mass="17251">EEDEQHRQQTPEVPAKVKSAFEAFDYQSNNTVDIREIGTIIYSLGCFPSQADVHEFVAEVEEGQTGVVHFNKFLPAMTKPEDINCCFQVLDKEKKGYLESEELTKYMTQEGEVLSQEEMEEMLTALADREDNRIYYKDLIRQLTVEPDM</sequence>
<dbReference type="InterPro" id="IPR002048">
    <property type="entry name" value="EF_hand_dom"/>
</dbReference>
<evidence type="ECO:0000256" key="1">
    <source>
        <dbReference type="ARBA" id="ARBA00022737"/>
    </source>
</evidence>
<keyword evidence="1" id="KW-0677">Repeat</keyword>
<dbReference type="PANTHER" id="PTHR46763">
    <property type="entry name" value="DYNEIN REGULATORY COMPLEX PROTEIN 8"/>
    <property type="match status" value="1"/>
</dbReference>
<dbReference type="Ensembl" id="ENSMMOT00000001482.1">
    <property type="protein sequence ID" value="ENSMMOP00000001453.1"/>
    <property type="gene ID" value="ENSMMOG00000001221.1"/>
</dbReference>
<dbReference type="AlphaFoldDB" id="A0A3Q3VLW0"/>
<dbReference type="OMA" id="AFCVFDT"/>
<name>A0A3Q3VLW0_MOLML</name>
<dbReference type="Pfam" id="PF13499">
    <property type="entry name" value="EF-hand_7"/>
    <property type="match status" value="1"/>
</dbReference>
<evidence type="ECO:0000313" key="4">
    <source>
        <dbReference type="Proteomes" id="UP000261620"/>
    </source>
</evidence>
<reference evidence="3" key="2">
    <citation type="submission" date="2025-09" db="UniProtKB">
        <authorList>
            <consortium name="Ensembl"/>
        </authorList>
    </citation>
    <scope>IDENTIFICATION</scope>
</reference>
<dbReference type="FunFam" id="1.10.238.10:FF:000178">
    <property type="entry name" value="Calmodulin-2 A"/>
    <property type="match status" value="1"/>
</dbReference>
<reference evidence="3" key="1">
    <citation type="submission" date="2025-08" db="UniProtKB">
        <authorList>
            <consortium name="Ensembl"/>
        </authorList>
    </citation>
    <scope>IDENTIFICATION</scope>
</reference>
<proteinExistence type="predicted"/>
<dbReference type="PROSITE" id="PS50222">
    <property type="entry name" value="EF_HAND_2"/>
    <property type="match status" value="1"/>
</dbReference>
<keyword evidence="4" id="KW-1185">Reference proteome</keyword>
<dbReference type="GO" id="GO:0043226">
    <property type="term" value="C:organelle"/>
    <property type="evidence" value="ECO:0007669"/>
    <property type="project" value="UniProtKB-ARBA"/>
</dbReference>
<dbReference type="GO" id="GO:0005509">
    <property type="term" value="F:calcium ion binding"/>
    <property type="evidence" value="ECO:0007669"/>
    <property type="project" value="InterPro"/>
</dbReference>
<accession>A0A3Q3VLW0</accession>
<feature type="domain" description="EF-hand" evidence="2">
    <location>
        <begin position="78"/>
        <end position="113"/>
    </location>
</feature>
<organism evidence="3 4">
    <name type="scientific">Mola mola</name>
    <name type="common">Ocean sunfish</name>
    <name type="synonym">Tetraodon mola</name>
    <dbReference type="NCBI Taxonomy" id="94237"/>
    <lineage>
        <taxon>Eukaryota</taxon>
        <taxon>Metazoa</taxon>
        <taxon>Chordata</taxon>
        <taxon>Craniata</taxon>
        <taxon>Vertebrata</taxon>
        <taxon>Euteleostomi</taxon>
        <taxon>Actinopterygii</taxon>
        <taxon>Neopterygii</taxon>
        <taxon>Teleostei</taxon>
        <taxon>Neoteleostei</taxon>
        <taxon>Acanthomorphata</taxon>
        <taxon>Eupercaria</taxon>
        <taxon>Tetraodontiformes</taxon>
        <taxon>Molidae</taxon>
        <taxon>Mola</taxon>
    </lineage>
</organism>
<dbReference type="InterPro" id="IPR011992">
    <property type="entry name" value="EF-hand-dom_pair"/>
</dbReference>
<dbReference type="SUPFAM" id="SSF47473">
    <property type="entry name" value="EF-hand"/>
    <property type="match status" value="1"/>
</dbReference>